<evidence type="ECO:0000256" key="2">
    <source>
        <dbReference type="SAM" id="SignalP"/>
    </source>
</evidence>
<sequence length="116" mass="11933">MKTKTFIVWLILLAAVVVTVAKEASVEDKKDAKKVEIPTVEGKGEAAAEAVVEEEKETNYEVDNRGGGGGWKGGGGQGGGRKGGGGRGGGWKGGGGGAHRLTVPPPSRVKRRKLPL</sequence>
<evidence type="ECO:0008006" key="5">
    <source>
        <dbReference type="Google" id="ProtNLM"/>
    </source>
</evidence>
<keyword evidence="2" id="KW-0732">Signal</keyword>
<feature type="chain" id="PRO_5035725608" description="Glycine-rich protein" evidence="2">
    <location>
        <begin position="22"/>
        <end position="116"/>
    </location>
</feature>
<evidence type="ECO:0000313" key="4">
    <source>
        <dbReference type="Proteomes" id="UP000712281"/>
    </source>
</evidence>
<feature type="region of interest" description="Disordered" evidence="1">
    <location>
        <begin position="43"/>
        <end position="116"/>
    </location>
</feature>
<name>A0A8S9MND3_BRACR</name>
<feature type="compositionally biased region" description="Gly residues" evidence="1">
    <location>
        <begin position="65"/>
        <end position="98"/>
    </location>
</feature>
<accession>A0A8S9MND3</accession>
<dbReference type="AlphaFoldDB" id="A0A8S9MND3"/>
<dbReference type="Proteomes" id="UP000712281">
    <property type="component" value="Unassembled WGS sequence"/>
</dbReference>
<feature type="signal peptide" evidence="2">
    <location>
        <begin position="1"/>
        <end position="21"/>
    </location>
</feature>
<gene>
    <name evidence="3" type="ORF">F2Q68_00039653</name>
</gene>
<proteinExistence type="predicted"/>
<protein>
    <recommendedName>
        <fullName evidence="5">Glycine-rich protein</fullName>
    </recommendedName>
</protein>
<evidence type="ECO:0000256" key="1">
    <source>
        <dbReference type="SAM" id="MobiDB-lite"/>
    </source>
</evidence>
<dbReference type="EMBL" id="QGKW02000007">
    <property type="protein sequence ID" value="KAF2618839.1"/>
    <property type="molecule type" value="Genomic_DNA"/>
</dbReference>
<organism evidence="3 4">
    <name type="scientific">Brassica cretica</name>
    <name type="common">Mustard</name>
    <dbReference type="NCBI Taxonomy" id="69181"/>
    <lineage>
        <taxon>Eukaryota</taxon>
        <taxon>Viridiplantae</taxon>
        <taxon>Streptophyta</taxon>
        <taxon>Embryophyta</taxon>
        <taxon>Tracheophyta</taxon>
        <taxon>Spermatophyta</taxon>
        <taxon>Magnoliopsida</taxon>
        <taxon>eudicotyledons</taxon>
        <taxon>Gunneridae</taxon>
        <taxon>Pentapetalae</taxon>
        <taxon>rosids</taxon>
        <taxon>malvids</taxon>
        <taxon>Brassicales</taxon>
        <taxon>Brassicaceae</taxon>
        <taxon>Brassiceae</taxon>
        <taxon>Brassica</taxon>
    </lineage>
</organism>
<evidence type="ECO:0000313" key="3">
    <source>
        <dbReference type="EMBL" id="KAF2618839.1"/>
    </source>
</evidence>
<comment type="caution">
    <text evidence="3">The sequence shown here is derived from an EMBL/GenBank/DDBJ whole genome shotgun (WGS) entry which is preliminary data.</text>
</comment>
<reference evidence="3" key="1">
    <citation type="submission" date="2019-12" db="EMBL/GenBank/DDBJ databases">
        <title>Genome sequencing and annotation of Brassica cretica.</title>
        <authorList>
            <person name="Studholme D.J."/>
            <person name="Sarris P.F."/>
        </authorList>
    </citation>
    <scope>NUCLEOTIDE SEQUENCE</scope>
    <source>
        <strain evidence="3">PFS-001/15</strain>
        <tissue evidence="3">Leaf</tissue>
    </source>
</reference>